<evidence type="ECO:0000313" key="1">
    <source>
        <dbReference type="EMBL" id="QKS72825.1"/>
    </source>
</evidence>
<dbReference type="InterPro" id="IPR016181">
    <property type="entry name" value="Acyl_CoA_acyltransferase"/>
</dbReference>
<keyword evidence="1" id="KW-0808">Transferase</keyword>
<dbReference type="RefSeq" id="WP_176010792.1">
    <property type="nucleotide sequence ID" value="NZ_CP041372.2"/>
</dbReference>
<keyword evidence="2" id="KW-1185">Reference proteome</keyword>
<dbReference type="SUPFAM" id="SSF55729">
    <property type="entry name" value="Acyl-CoA N-acyltransferases (Nat)"/>
    <property type="match status" value="1"/>
</dbReference>
<accession>A0A859FJD7</accession>
<dbReference type="GO" id="GO:0016740">
    <property type="term" value="F:transferase activity"/>
    <property type="evidence" value="ECO:0007669"/>
    <property type="project" value="UniProtKB-KW"/>
</dbReference>
<dbReference type="Gene3D" id="3.40.630.30">
    <property type="match status" value="1"/>
</dbReference>
<gene>
    <name evidence="1" type="ORF">FLK61_40150</name>
</gene>
<proteinExistence type="predicted"/>
<dbReference type="EMBL" id="CP041372">
    <property type="protein sequence ID" value="QKS72825.1"/>
    <property type="molecule type" value="Genomic_DNA"/>
</dbReference>
<evidence type="ECO:0000313" key="2">
    <source>
        <dbReference type="Proteomes" id="UP000318138"/>
    </source>
</evidence>
<reference evidence="2" key="1">
    <citation type="submission" date="2019-07" db="EMBL/GenBank/DDBJ databases">
        <title>Bacillus alkalisoli sp. nov. isolated from saline soil.</title>
        <authorList>
            <person name="Sun J.-Q."/>
            <person name="Xu L."/>
        </authorList>
    </citation>
    <scope>NUCLEOTIDE SEQUENCE [LARGE SCALE GENOMIC DNA]</scope>
    <source>
        <strain evidence="2">M4U3P1</strain>
    </source>
</reference>
<dbReference type="Proteomes" id="UP000318138">
    <property type="component" value="Chromosome"/>
</dbReference>
<dbReference type="AlphaFoldDB" id="A0A859FJD7"/>
<sequence>MHQIVENLNKLGVHSIENNLQLLLEIKETDTKQVSQIDEQMSRLFARTRKNLSLECPKALLDELPITAGHMQATAERMHYTRSLTGSEFMDTFDFEVWDSDAESTTMFLSEVMERDTAATRAFIQVMKEELPSQAARMITVSLIDGEPAGIVLPHLEPGKDAEGRFFWIGLHPTFRGKNRGCALHHIGLHRLQHDFGATTYVGATELGNAPMRAIMKQNGCTEQKAVMVTLECVVCK</sequence>
<organism evidence="1 2">
    <name type="scientific">Paenalkalicoccus suaedae</name>
    <dbReference type="NCBI Taxonomy" id="2592382"/>
    <lineage>
        <taxon>Bacteria</taxon>
        <taxon>Bacillati</taxon>
        <taxon>Bacillota</taxon>
        <taxon>Bacilli</taxon>
        <taxon>Bacillales</taxon>
        <taxon>Bacillaceae</taxon>
        <taxon>Paenalkalicoccus</taxon>
    </lineage>
</organism>
<dbReference type="KEGG" id="psua:FLK61_40150"/>
<protein>
    <submittedName>
        <fullName evidence="1">N-acetyltransferase</fullName>
    </submittedName>
</protein>
<name>A0A859FJD7_9BACI</name>